<name>A0A0F9IVD0_9ZZZZ</name>
<sequence length="178" mass="20972">MKLEQKLKKSKVKVGNNLLYLDTDDSMCLSFDPDYEREEVKLIKKIIKKERLILNRGIEEDFILEFKSGVFFDSHTRQDEIAQHIAEKIQPKLTNSNIVAIIFGYEEVSDMLHPISYNNFKTEEREELQKKIKNILRDDYTFEVEHLIINIYILNQNKEEGLLLIVSGNISMNNDNYV</sequence>
<evidence type="ECO:0000313" key="1">
    <source>
        <dbReference type="EMBL" id="KKM61258.1"/>
    </source>
</evidence>
<feature type="non-terminal residue" evidence="1">
    <location>
        <position position="178"/>
    </location>
</feature>
<reference evidence="1" key="1">
    <citation type="journal article" date="2015" name="Nature">
        <title>Complex archaea that bridge the gap between prokaryotes and eukaryotes.</title>
        <authorList>
            <person name="Spang A."/>
            <person name="Saw J.H."/>
            <person name="Jorgensen S.L."/>
            <person name="Zaremba-Niedzwiedzka K."/>
            <person name="Martijn J."/>
            <person name="Lind A.E."/>
            <person name="van Eijk R."/>
            <person name="Schleper C."/>
            <person name="Guy L."/>
            <person name="Ettema T.J."/>
        </authorList>
    </citation>
    <scope>NUCLEOTIDE SEQUENCE</scope>
</reference>
<dbReference type="EMBL" id="LAZR01011517">
    <property type="protein sequence ID" value="KKM61258.1"/>
    <property type="molecule type" value="Genomic_DNA"/>
</dbReference>
<proteinExistence type="predicted"/>
<protein>
    <submittedName>
        <fullName evidence="1">Uncharacterized protein</fullName>
    </submittedName>
</protein>
<organism evidence="1">
    <name type="scientific">marine sediment metagenome</name>
    <dbReference type="NCBI Taxonomy" id="412755"/>
    <lineage>
        <taxon>unclassified sequences</taxon>
        <taxon>metagenomes</taxon>
        <taxon>ecological metagenomes</taxon>
    </lineage>
</organism>
<accession>A0A0F9IVD0</accession>
<comment type="caution">
    <text evidence="1">The sequence shown here is derived from an EMBL/GenBank/DDBJ whole genome shotgun (WGS) entry which is preliminary data.</text>
</comment>
<gene>
    <name evidence="1" type="ORF">LCGC14_1533570</name>
</gene>
<dbReference type="AlphaFoldDB" id="A0A0F9IVD0"/>